<dbReference type="Proteomes" id="UP001497383">
    <property type="component" value="Chromosome 8"/>
</dbReference>
<keyword evidence="1" id="KW-1133">Transmembrane helix</keyword>
<feature type="transmembrane region" description="Helical" evidence="1">
    <location>
        <begin position="116"/>
        <end position="132"/>
    </location>
</feature>
<sequence>MGISELFLIASGAIQLSTLLLQFRYNNFRKSIAGLSYDYITLQCLALVASTSSTILYASSRVSSLYTARFNVPTPPISYPTLFIELVQLVPCALLLTQQLWTLRATKQFYQGCSRHMAGFILFTCIPFFYFAKCCFMGQAKINLLDVIDSIWLLGKSWGAVCLVPQVANNWFAESTLGLFPHWMVFAVATVGLETLARWSQGSWTEISVNSPSWPTIVLRGSTIGAIALQGRAYGDPDEPVHYKSV</sequence>
<name>A0ABP0ZW34_9ASCO</name>
<dbReference type="RefSeq" id="XP_066832788.1">
    <property type="nucleotide sequence ID" value="XM_066976228.1"/>
</dbReference>
<feature type="transmembrane region" description="Helical" evidence="1">
    <location>
        <begin position="77"/>
        <end position="96"/>
    </location>
</feature>
<keyword evidence="3" id="KW-1185">Reference proteome</keyword>
<reference evidence="2 3" key="1">
    <citation type="submission" date="2024-03" db="EMBL/GenBank/DDBJ databases">
        <authorList>
            <person name="Brejova B."/>
        </authorList>
    </citation>
    <scope>NUCLEOTIDE SEQUENCE [LARGE SCALE GENOMIC DNA]</scope>
    <source>
        <strain evidence="2 3">CBS 14171</strain>
    </source>
</reference>
<feature type="transmembrane region" description="Helical" evidence="1">
    <location>
        <begin position="6"/>
        <end position="25"/>
    </location>
</feature>
<dbReference type="EMBL" id="OZ022412">
    <property type="protein sequence ID" value="CAK9442089.1"/>
    <property type="molecule type" value="Genomic_DNA"/>
</dbReference>
<keyword evidence="1" id="KW-0472">Membrane</keyword>
<gene>
    <name evidence="2" type="ORF">LODBEIA_P58500</name>
</gene>
<accession>A0ABP0ZW34</accession>
<evidence type="ECO:0000313" key="3">
    <source>
        <dbReference type="Proteomes" id="UP001497383"/>
    </source>
</evidence>
<evidence type="ECO:0000313" key="2">
    <source>
        <dbReference type="EMBL" id="CAK9442089.1"/>
    </source>
</evidence>
<evidence type="ECO:0000256" key="1">
    <source>
        <dbReference type="SAM" id="Phobius"/>
    </source>
</evidence>
<proteinExistence type="predicted"/>
<feature type="transmembrane region" description="Helical" evidence="1">
    <location>
        <begin position="37"/>
        <end position="57"/>
    </location>
</feature>
<keyword evidence="1" id="KW-0812">Transmembrane</keyword>
<organism evidence="2 3">
    <name type="scientific">Lodderomyces beijingensis</name>
    <dbReference type="NCBI Taxonomy" id="1775926"/>
    <lineage>
        <taxon>Eukaryota</taxon>
        <taxon>Fungi</taxon>
        <taxon>Dikarya</taxon>
        <taxon>Ascomycota</taxon>
        <taxon>Saccharomycotina</taxon>
        <taxon>Pichiomycetes</taxon>
        <taxon>Debaryomycetaceae</taxon>
        <taxon>Candida/Lodderomyces clade</taxon>
        <taxon>Lodderomyces</taxon>
    </lineage>
</organism>
<protein>
    <submittedName>
        <fullName evidence="2">Uncharacterized protein</fullName>
    </submittedName>
</protein>
<dbReference type="GeneID" id="92211046"/>